<sequence>MPAEIPAPAVAAAWIALNLSPTNDLPLWAAHWLAEGEDGEHLRHLAGLSRTEPREIHDVQQSALADCHTPIPTAADAAKVAFTHLAQLLLNGHLSERALLNDLHTIIVRTNYSDSVVKLPLAQVWMLDEEWDQGWGRPEEQIKEAVRAACQAQLDHTSQTNPT</sequence>
<keyword evidence="2" id="KW-1185">Reference proteome</keyword>
<evidence type="ECO:0000313" key="1">
    <source>
        <dbReference type="EMBL" id="MFC3511232.1"/>
    </source>
</evidence>
<gene>
    <name evidence="1" type="ORF">ACFORO_13725</name>
</gene>
<proteinExistence type="predicted"/>
<name>A0ABV7QH80_9PSEU</name>
<accession>A0ABV7QH80</accession>
<dbReference type="EMBL" id="JBHRWI010000016">
    <property type="protein sequence ID" value="MFC3511232.1"/>
    <property type="molecule type" value="Genomic_DNA"/>
</dbReference>
<dbReference type="RefSeq" id="WP_377870077.1">
    <property type="nucleotide sequence ID" value="NZ_JBHMAY010000019.1"/>
</dbReference>
<dbReference type="Proteomes" id="UP001595764">
    <property type="component" value="Unassembled WGS sequence"/>
</dbReference>
<reference evidence="2" key="1">
    <citation type="journal article" date="2019" name="Int. J. Syst. Evol. Microbiol.">
        <title>The Global Catalogue of Microorganisms (GCM) 10K type strain sequencing project: providing services to taxonomists for standard genome sequencing and annotation.</title>
        <authorList>
            <consortium name="The Broad Institute Genomics Platform"/>
            <consortium name="The Broad Institute Genome Sequencing Center for Infectious Disease"/>
            <person name="Wu L."/>
            <person name="Ma J."/>
        </authorList>
    </citation>
    <scope>NUCLEOTIDE SEQUENCE [LARGE SCALE GENOMIC DNA]</scope>
    <source>
        <strain evidence="2">CGMCC 4.7682</strain>
    </source>
</reference>
<comment type="caution">
    <text evidence="1">The sequence shown here is derived from an EMBL/GenBank/DDBJ whole genome shotgun (WGS) entry which is preliminary data.</text>
</comment>
<evidence type="ECO:0008006" key="3">
    <source>
        <dbReference type="Google" id="ProtNLM"/>
    </source>
</evidence>
<organism evidence="1 2">
    <name type="scientific">Amycolatopsis halotolerans</name>
    <dbReference type="NCBI Taxonomy" id="330083"/>
    <lineage>
        <taxon>Bacteria</taxon>
        <taxon>Bacillati</taxon>
        <taxon>Actinomycetota</taxon>
        <taxon>Actinomycetes</taxon>
        <taxon>Pseudonocardiales</taxon>
        <taxon>Pseudonocardiaceae</taxon>
        <taxon>Amycolatopsis</taxon>
    </lineage>
</organism>
<protein>
    <recommendedName>
        <fullName evidence="3">DUF4259 domain-containing protein</fullName>
    </recommendedName>
</protein>
<evidence type="ECO:0000313" key="2">
    <source>
        <dbReference type="Proteomes" id="UP001595764"/>
    </source>
</evidence>